<reference evidence="5" key="1">
    <citation type="submission" date="2023-02" db="EMBL/GenBank/DDBJ databases">
        <title>Kitasatospora phosalacinea NBRC 14627.</title>
        <authorList>
            <person name="Ichikawa N."/>
            <person name="Sato H."/>
            <person name="Tonouchi N."/>
        </authorList>
    </citation>
    <scope>NUCLEOTIDE SEQUENCE</scope>
    <source>
        <strain evidence="5">NBRC 14627</strain>
    </source>
</reference>
<comment type="similarity">
    <text evidence="2">Belongs to the HpaH/HsaA monooxygenase family.</text>
</comment>
<evidence type="ECO:0000313" key="5">
    <source>
        <dbReference type="EMBL" id="GLW68389.1"/>
    </source>
</evidence>
<evidence type="ECO:0000259" key="3">
    <source>
        <dbReference type="Pfam" id="PF02771"/>
    </source>
</evidence>
<dbReference type="PANTHER" id="PTHR48083:SF5">
    <property type="entry name" value="NRGC PROTEIN"/>
    <property type="match status" value="1"/>
</dbReference>
<name>A0A9W6UYD7_9ACTN</name>
<dbReference type="AlphaFoldDB" id="A0A9W6UYD7"/>
<evidence type="ECO:0000256" key="1">
    <source>
        <dbReference type="ARBA" id="ARBA00023002"/>
    </source>
</evidence>
<dbReference type="InterPro" id="IPR013107">
    <property type="entry name" value="Acyl-CoA_DH_C"/>
</dbReference>
<evidence type="ECO:0000313" key="6">
    <source>
        <dbReference type="Proteomes" id="UP001165041"/>
    </source>
</evidence>
<accession>A0A9W6UYD7</accession>
<dbReference type="SUPFAM" id="SSF47203">
    <property type="entry name" value="Acyl-CoA dehydrogenase C-terminal domain-like"/>
    <property type="match status" value="1"/>
</dbReference>
<protein>
    <submittedName>
        <fullName evidence="5">Hydroxylase</fullName>
    </submittedName>
</protein>
<dbReference type="InterPro" id="IPR036250">
    <property type="entry name" value="AcylCo_DH-like_C"/>
</dbReference>
<dbReference type="GO" id="GO:0005737">
    <property type="term" value="C:cytoplasm"/>
    <property type="evidence" value="ECO:0007669"/>
    <property type="project" value="TreeGrafter"/>
</dbReference>
<dbReference type="Pfam" id="PF02771">
    <property type="entry name" value="Acyl-CoA_dh_N"/>
    <property type="match status" value="1"/>
</dbReference>
<sequence>MNDRLKRYRLPEAAPSPEQREWLARVDRVAPVVEAHRDAAERDRRMPREVYEALRDAGFTRMWVSRAFGGEQVSLTSGMHALEALARLDASVSWQIGVQGAIGRLSDYLPEATSRELFLESGGFAVGGVKPSGLAQPVDGGWLLRGEWAMGSGAAHADWLVCTALVCEDWQPVQTPTGPDIVMLYVPASEVRVEDTWYTVGLRGTGSNHFRVEERFVSDAYAVRKGRMVQAPPERDSRAYPIGYFDFGPFSTAPVALGVAQDALDAFWTTAHAKTPASGTRKLATNHVVQDRFARAEAALYSARLLLFEAARQVEESGTAGDDLSSLVRLASATVGEAATAAVETAYTLAGTTSLYTSSRLERAFRDVNSVTKHIALSYSHFETVGAYLLGEEPLVMRR</sequence>
<dbReference type="SUPFAM" id="SSF56645">
    <property type="entry name" value="Acyl-CoA dehydrogenase NM domain-like"/>
    <property type="match status" value="1"/>
</dbReference>
<proteinExistence type="inferred from homology"/>
<feature type="domain" description="Acyl-CoA dehydrogenase C-terminal" evidence="4">
    <location>
        <begin position="252"/>
        <end position="378"/>
    </location>
</feature>
<dbReference type="RefSeq" id="WP_285733323.1">
    <property type="nucleotide sequence ID" value="NZ_BSSA01000001.1"/>
</dbReference>
<keyword evidence="1" id="KW-0560">Oxidoreductase</keyword>
<dbReference type="Gene3D" id="1.20.140.10">
    <property type="entry name" value="Butyryl-CoA Dehydrogenase, subunit A, domain 3"/>
    <property type="match status" value="1"/>
</dbReference>
<comment type="caution">
    <text evidence="5">The sequence shown here is derived from an EMBL/GenBank/DDBJ whole genome shotgun (WGS) entry which is preliminary data.</text>
</comment>
<organism evidence="5 6">
    <name type="scientific">Kitasatospora phosalacinea</name>
    <dbReference type="NCBI Taxonomy" id="2065"/>
    <lineage>
        <taxon>Bacteria</taxon>
        <taxon>Bacillati</taxon>
        <taxon>Actinomycetota</taxon>
        <taxon>Actinomycetes</taxon>
        <taxon>Kitasatosporales</taxon>
        <taxon>Streptomycetaceae</taxon>
        <taxon>Kitasatospora</taxon>
    </lineage>
</organism>
<feature type="domain" description="Acyl-CoA dehydrogenase/oxidase N-terminal" evidence="3">
    <location>
        <begin position="17"/>
        <end position="103"/>
    </location>
</feature>
<gene>
    <name evidence="5" type="ORF">Kpho02_06880</name>
</gene>
<dbReference type="EMBL" id="BSSA01000001">
    <property type="protein sequence ID" value="GLW68389.1"/>
    <property type="molecule type" value="Genomic_DNA"/>
</dbReference>
<dbReference type="Gene3D" id="2.40.110.10">
    <property type="entry name" value="Butyryl-CoA Dehydrogenase, subunit A, domain 2"/>
    <property type="match status" value="1"/>
</dbReference>
<evidence type="ECO:0000259" key="4">
    <source>
        <dbReference type="Pfam" id="PF08028"/>
    </source>
</evidence>
<dbReference type="GO" id="GO:0050660">
    <property type="term" value="F:flavin adenine dinucleotide binding"/>
    <property type="evidence" value="ECO:0007669"/>
    <property type="project" value="InterPro"/>
</dbReference>
<dbReference type="GO" id="GO:0033539">
    <property type="term" value="P:fatty acid beta-oxidation using acyl-CoA dehydrogenase"/>
    <property type="evidence" value="ECO:0007669"/>
    <property type="project" value="TreeGrafter"/>
</dbReference>
<dbReference type="Proteomes" id="UP001165041">
    <property type="component" value="Unassembled WGS sequence"/>
</dbReference>
<dbReference type="GO" id="GO:0003995">
    <property type="term" value="F:acyl-CoA dehydrogenase activity"/>
    <property type="evidence" value="ECO:0007669"/>
    <property type="project" value="TreeGrafter"/>
</dbReference>
<dbReference type="InterPro" id="IPR009100">
    <property type="entry name" value="AcylCoA_DH/oxidase_NM_dom_sf"/>
</dbReference>
<dbReference type="Gene3D" id="1.10.540.10">
    <property type="entry name" value="Acyl-CoA dehydrogenase/oxidase, N-terminal domain"/>
    <property type="match status" value="1"/>
</dbReference>
<dbReference type="InterPro" id="IPR046373">
    <property type="entry name" value="Acyl-CoA_Oxase/DH_mid-dom_sf"/>
</dbReference>
<dbReference type="PIRSF" id="PIRSF016578">
    <property type="entry name" value="HsaA"/>
    <property type="match status" value="1"/>
</dbReference>
<evidence type="ECO:0000256" key="2">
    <source>
        <dbReference type="ARBA" id="ARBA00049661"/>
    </source>
</evidence>
<dbReference type="InterPro" id="IPR050741">
    <property type="entry name" value="Acyl-CoA_dehydrogenase"/>
</dbReference>
<dbReference type="InterPro" id="IPR013786">
    <property type="entry name" value="AcylCoA_DH/ox_N"/>
</dbReference>
<dbReference type="PANTHER" id="PTHR48083">
    <property type="entry name" value="MEDIUM-CHAIN SPECIFIC ACYL-COA DEHYDROGENASE, MITOCHONDRIAL-RELATED"/>
    <property type="match status" value="1"/>
</dbReference>
<dbReference type="InterPro" id="IPR037069">
    <property type="entry name" value="AcylCoA_DH/ox_N_sf"/>
</dbReference>
<dbReference type="Pfam" id="PF08028">
    <property type="entry name" value="Acyl-CoA_dh_2"/>
    <property type="match status" value="1"/>
</dbReference>